<gene>
    <name evidence="8" type="primary">Tm9sf2-001</name>
</gene>
<proteinExistence type="evidence at transcript level"/>
<reference evidence="8" key="1">
    <citation type="submission" date="2020-04" db="EMBL/GenBank/DDBJ databases">
        <authorList>
            <person name="Neveu A P."/>
        </authorList>
    </citation>
    <scope>NUCLEOTIDE SEQUENCE</scope>
    <source>
        <tissue evidence="8">Whole embryo</tissue>
    </source>
</reference>
<evidence type="ECO:0000256" key="5">
    <source>
        <dbReference type="ARBA" id="ARBA00022989"/>
    </source>
</evidence>
<comment type="subcellular location">
    <subcellularLocation>
        <location evidence="1">Membrane</location>
        <topology evidence="1">Multi-pass membrane protein</topology>
    </subcellularLocation>
</comment>
<evidence type="ECO:0000256" key="1">
    <source>
        <dbReference type="ARBA" id="ARBA00004141"/>
    </source>
</evidence>
<sequence length="624" mass="71483">MFRHILLLVLMLAFSCQAFYLPGLPPQDYCRSGTNKTCLTAIQVFVNRLTSSLGLFSYDYSAFDFCGNESKPINQNLGQELFGERIKTSPYKFSFDTNNLCTEVCRRSYNSSDERLEFLKQGILYSYTHWWIIDNMPLSWCYETIDSTEFCTPNFPIGCYVNKAGTAEGACGINEAFNKADTFYLFNHVDIVIYFRPSLHDKGISRLVKATLAPKSYSENYCSGPPLAIPSKSEGMLNIPYTYSVYFQPEYNLEWATRWSYIFNSTQYTNVLWFSFLNSGIVNLFLLLSFALLYFRRIKSRIAASKQMKVVPVESPWESLRCDVFRVPPKPKMFSVFVGVGFQIFWTTIITLCSGALGFLSPANRGALGTTIVTLFVSFGSLAGYKSARLYKTFEREDWKSNAVLTSLSISGFIFMIFFAVNLIYWNHGSSAAVSAWIFAEVVLIWFGGMLPLTILGTYLGQRKAKFHHPGFVNSECREIPQNSCLKKPIISIILGGLLPFGTIFIPFFFILNSIWFHQYYTCFGYALLALVNLSISCGLVTILLCYLHLTAEDYRWWWRSFLTAGFTAVYLFIYATHFYIKHVEAKTFATFIAYFGVTTIMTTLLFLFCGEQPFIFYFFYRNI</sequence>
<accession>A0A6F9DU98</accession>
<feature type="transmembrane region" description="Helical" evidence="7">
    <location>
        <begin position="336"/>
        <end position="360"/>
    </location>
</feature>
<feature type="transmembrane region" description="Helical" evidence="7">
    <location>
        <begin position="437"/>
        <end position="460"/>
    </location>
</feature>
<evidence type="ECO:0000313" key="8">
    <source>
        <dbReference type="EMBL" id="CAB3267002.1"/>
    </source>
</evidence>
<dbReference type="GO" id="GO:0072657">
    <property type="term" value="P:protein localization to membrane"/>
    <property type="evidence" value="ECO:0007669"/>
    <property type="project" value="TreeGrafter"/>
</dbReference>
<evidence type="ECO:0000256" key="3">
    <source>
        <dbReference type="ARBA" id="ARBA00022692"/>
    </source>
</evidence>
<feature type="transmembrane region" description="Helical" evidence="7">
    <location>
        <begin position="366"/>
        <end position="385"/>
    </location>
</feature>
<evidence type="ECO:0000256" key="7">
    <source>
        <dbReference type="RuleBase" id="RU363079"/>
    </source>
</evidence>
<keyword evidence="3 7" id="KW-0812">Transmembrane</keyword>
<dbReference type="PROSITE" id="PS51257">
    <property type="entry name" value="PROKAR_LIPOPROTEIN"/>
    <property type="match status" value="1"/>
</dbReference>
<feature type="transmembrane region" description="Helical" evidence="7">
    <location>
        <begin position="562"/>
        <end position="581"/>
    </location>
</feature>
<organism evidence="8">
    <name type="scientific">Phallusia mammillata</name>
    <dbReference type="NCBI Taxonomy" id="59560"/>
    <lineage>
        <taxon>Eukaryota</taxon>
        <taxon>Metazoa</taxon>
        <taxon>Chordata</taxon>
        <taxon>Tunicata</taxon>
        <taxon>Ascidiacea</taxon>
        <taxon>Phlebobranchia</taxon>
        <taxon>Ascidiidae</taxon>
        <taxon>Phallusia</taxon>
    </lineage>
</organism>
<dbReference type="PANTHER" id="PTHR10766">
    <property type="entry name" value="TRANSMEMBRANE 9 SUPERFAMILY PROTEIN"/>
    <property type="match status" value="1"/>
</dbReference>
<evidence type="ECO:0000256" key="2">
    <source>
        <dbReference type="ARBA" id="ARBA00005227"/>
    </source>
</evidence>
<evidence type="ECO:0000256" key="4">
    <source>
        <dbReference type="ARBA" id="ARBA00022729"/>
    </source>
</evidence>
<evidence type="ECO:0000256" key="6">
    <source>
        <dbReference type="ARBA" id="ARBA00023136"/>
    </source>
</evidence>
<dbReference type="PANTHER" id="PTHR10766:SF111">
    <property type="entry name" value="TRANSMEMBRANE 9 SUPERFAMILY MEMBER 2"/>
    <property type="match status" value="1"/>
</dbReference>
<dbReference type="EMBL" id="LR791140">
    <property type="protein sequence ID" value="CAB3267002.1"/>
    <property type="molecule type" value="mRNA"/>
</dbReference>
<dbReference type="Pfam" id="PF02990">
    <property type="entry name" value="EMP70"/>
    <property type="match status" value="1"/>
</dbReference>
<feature type="signal peptide" evidence="7">
    <location>
        <begin position="1"/>
        <end position="18"/>
    </location>
</feature>
<feature type="transmembrane region" description="Helical" evidence="7">
    <location>
        <begin position="524"/>
        <end position="550"/>
    </location>
</feature>
<dbReference type="GO" id="GO:0016020">
    <property type="term" value="C:membrane"/>
    <property type="evidence" value="ECO:0007669"/>
    <property type="project" value="UniProtKB-SubCell"/>
</dbReference>
<feature type="chain" id="PRO_5026376338" description="Transmembrane 9 superfamily member" evidence="7">
    <location>
        <begin position="19"/>
        <end position="624"/>
    </location>
</feature>
<feature type="transmembrane region" description="Helical" evidence="7">
    <location>
        <begin position="490"/>
        <end position="512"/>
    </location>
</feature>
<comment type="similarity">
    <text evidence="2 7">Belongs to the nonaspanin (TM9SF) (TC 9.A.2) family.</text>
</comment>
<feature type="transmembrane region" description="Helical" evidence="7">
    <location>
        <begin position="593"/>
        <end position="621"/>
    </location>
</feature>
<dbReference type="AlphaFoldDB" id="A0A6F9DU98"/>
<dbReference type="InterPro" id="IPR004240">
    <property type="entry name" value="EMP70"/>
</dbReference>
<dbReference type="GO" id="GO:0005737">
    <property type="term" value="C:cytoplasm"/>
    <property type="evidence" value="ECO:0007669"/>
    <property type="project" value="UniProtKB-ARBA"/>
</dbReference>
<feature type="transmembrane region" description="Helical" evidence="7">
    <location>
        <begin position="405"/>
        <end position="425"/>
    </location>
</feature>
<feature type="transmembrane region" description="Helical" evidence="7">
    <location>
        <begin position="271"/>
        <end position="295"/>
    </location>
</feature>
<keyword evidence="5 7" id="KW-1133">Transmembrane helix</keyword>
<keyword evidence="6 7" id="KW-0472">Membrane</keyword>
<keyword evidence="4 7" id="KW-0732">Signal</keyword>
<protein>
    <recommendedName>
        <fullName evidence="7">Transmembrane 9 superfamily member</fullName>
    </recommendedName>
</protein>
<name>A0A6F9DU98_9ASCI</name>